<dbReference type="AlphaFoldDB" id="A0A1R3GE49"/>
<gene>
    <name evidence="1" type="ORF">COLO4_35666</name>
</gene>
<evidence type="ECO:0000313" key="2">
    <source>
        <dbReference type="Proteomes" id="UP000187203"/>
    </source>
</evidence>
<dbReference type="Proteomes" id="UP000187203">
    <property type="component" value="Unassembled WGS sequence"/>
</dbReference>
<keyword evidence="2" id="KW-1185">Reference proteome</keyword>
<accession>A0A1R3GE49</accession>
<proteinExistence type="predicted"/>
<protein>
    <submittedName>
        <fullName evidence="1">Uncharacterized protein</fullName>
    </submittedName>
</protein>
<comment type="caution">
    <text evidence="1">The sequence shown here is derived from an EMBL/GenBank/DDBJ whole genome shotgun (WGS) entry which is preliminary data.</text>
</comment>
<reference evidence="2" key="1">
    <citation type="submission" date="2013-09" db="EMBL/GenBank/DDBJ databases">
        <title>Corchorus olitorius genome sequencing.</title>
        <authorList>
            <person name="Alam M."/>
            <person name="Haque M.S."/>
            <person name="Islam M.S."/>
            <person name="Emdad E.M."/>
            <person name="Islam M.M."/>
            <person name="Ahmed B."/>
            <person name="Halim A."/>
            <person name="Hossen Q.M.M."/>
            <person name="Hossain M.Z."/>
            <person name="Ahmed R."/>
            <person name="Khan M.M."/>
            <person name="Islam R."/>
            <person name="Rashid M.M."/>
            <person name="Khan S.A."/>
            <person name="Rahman M.S."/>
            <person name="Alam M."/>
            <person name="Yahiya A.S."/>
            <person name="Khan M.S."/>
            <person name="Azam M.S."/>
            <person name="Haque T."/>
            <person name="Lashkar M.Z.H."/>
            <person name="Akhand A.I."/>
            <person name="Morshed G."/>
            <person name="Roy S."/>
            <person name="Uddin K.S."/>
            <person name="Rabeya T."/>
            <person name="Hossain A.S."/>
            <person name="Chowdhury A."/>
            <person name="Snigdha A.R."/>
            <person name="Mortoza M.S."/>
            <person name="Matin S.A."/>
            <person name="Hoque S.M.E."/>
            <person name="Islam M.K."/>
            <person name="Roy D.K."/>
            <person name="Haider R."/>
            <person name="Moosa M.M."/>
            <person name="Elias S.M."/>
            <person name="Hasan A.M."/>
            <person name="Jahan S."/>
            <person name="Shafiuddin M."/>
            <person name="Mahmood N."/>
            <person name="Shommy N.S."/>
        </authorList>
    </citation>
    <scope>NUCLEOTIDE SEQUENCE [LARGE SCALE GENOMIC DNA]</scope>
    <source>
        <strain evidence="2">cv. O-4</strain>
    </source>
</reference>
<name>A0A1R3GE49_9ROSI</name>
<dbReference type="EMBL" id="AWUE01022762">
    <property type="protein sequence ID" value="OMO56388.1"/>
    <property type="molecule type" value="Genomic_DNA"/>
</dbReference>
<sequence>MGNGMIVKNAWSREPLVTPAAHQFKPGRLTMCPCAKATFDQKTN</sequence>
<evidence type="ECO:0000313" key="1">
    <source>
        <dbReference type="EMBL" id="OMO56388.1"/>
    </source>
</evidence>
<organism evidence="1 2">
    <name type="scientific">Corchorus olitorius</name>
    <dbReference type="NCBI Taxonomy" id="93759"/>
    <lineage>
        <taxon>Eukaryota</taxon>
        <taxon>Viridiplantae</taxon>
        <taxon>Streptophyta</taxon>
        <taxon>Embryophyta</taxon>
        <taxon>Tracheophyta</taxon>
        <taxon>Spermatophyta</taxon>
        <taxon>Magnoliopsida</taxon>
        <taxon>eudicotyledons</taxon>
        <taxon>Gunneridae</taxon>
        <taxon>Pentapetalae</taxon>
        <taxon>rosids</taxon>
        <taxon>malvids</taxon>
        <taxon>Malvales</taxon>
        <taxon>Malvaceae</taxon>
        <taxon>Grewioideae</taxon>
        <taxon>Apeibeae</taxon>
        <taxon>Corchorus</taxon>
    </lineage>
</organism>